<keyword evidence="3" id="KW-1185">Reference proteome</keyword>
<comment type="caution">
    <text evidence="2">The sequence shown here is derived from an EMBL/GenBank/DDBJ whole genome shotgun (WGS) entry which is preliminary data.</text>
</comment>
<dbReference type="InterPro" id="IPR002575">
    <property type="entry name" value="Aminoglycoside_PTrfase"/>
</dbReference>
<dbReference type="Gene3D" id="3.90.1200.10">
    <property type="match status" value="1"/>
</dbReference>
<dbReference type="GO" id="GO:0016740">
    <property type="term" value="F:transferase activity"/>
    <property type="evidence" value="ECO:0007669"/>
    <property type="project" value="UniProtKB-KW"/>
</dbReference>
<evidence type="ECO:0000259" key="1">
    <source>
        <dbReference type="Pfam" id="PF01636"/>
    </source>
</evidence>
<dbReference type="AlphaFoldDB" id="A0A558AB78"/>
<name>A0A558AB78_9PSEU</name>
<dbReference type="OrthoDB" id="3806873at2"/>
<dbReference type="SUPFAM" id="SSF56112">
    <property type="entry name" value="Protein kinase-like (PK-like)"/>
    <property type="match status" value="1"/>
</dbReference>
<sequence>MRQGWFVDPREAGGAVRELFLRYSPQPESSAFHALATEAQVIQALHRAGARVPAVHAVHPEREAVLLDRMPGATWFYRIGDPAEQVRVAQDFIRQLSFVHRLGALDIPALGPARSAREHALERIEAIRERASAPDGTMDPLVRLSADWLERHVPDYDGPLVLVQGDTGPGNFLYQDGRVSAVLDWELCHWGDPMDDIAWLSLRTVQDTFTHLPDRLAEYTELTGFPVDPERVWYYRVFAETTMATLRPKETGHAQPHDAGNRLLYTQLHRRLWLEALNVVLGLDLRRPEPPVPAEPEPWHRFYHDALGMLRTVAPRIDDPLAAQWTKGVARLLRYLKETDASGRVEASRERARLSALLGDPVESVAAGRAGLAQAHQRGAVTDEQLLRELWSRVMVEDELMRTASGALHDRGWPPLG</sequence>
<protein>
    <submittedName>
        <fullName evidence="2">Phosphotransferase family protein</fullName>
    </submittedName>
</protein>
<dbReference type="InterPro" id="IPR041726">
    <property type="entry name" value="ACAD10_11_N"/>
</dbReference>
<dbReference type="InterPro" id="IPR051678">
    <property type="entry name" value="AGP_Transferase"/>
</dbReference>
<keyword evidence="2" id="KW-0808">Transferase</keyword>
<dbReference type="Proteomes" id="UP000318578">
    <property type="component" value="Unassembled WGS sequence"/>
</dbReference>
<evidence type="ECO:0000313" key="2">
    <source>
        <dbReference type="EMBL" id="TVT21497.1"/>
    </source>
</evidence>
<dbReference type="EMBL" id="VJZA01000026">
    <property type="protein sequence ID" value="TVT21497.1"/>
    <property type="molecule type" value="Genomic_DNA"/>
</dbReference>
<organism evidence="2 3">
    <name type="scientific">Amycolatopsis acidiphila</name>
    <dbReference type="NCBI Taxonomy" id="715473"/>
    <lineage>
        <taxon>Bacteria</taxon>
        <taxon>Bacillati</taxon>
        <taxon>Actinomycetota</taxon>
        <taxon>Actinomycetes</taxon>
        <taxon>Pseudonocardiales</taxon>
        <taxon>Pseudonocardiaceae</taxon>
        <taxon>Amycolatopsis</taxon>
    </lineage>
</organism>
<evidence type="ECO:0000313" key="3">
    <source>
        <dbReference type="Proteomes" id="UP000318578"/>
    </source>
</evidence>
<dbReference type="PANTHER" id="PTHR21310">
    <property type="entry name" value="AMINOGLYCOSIDE PHOSPHOTRANSFERASE-RELATED-RELATED"/>
    <property type="match status" value="1"/>
</dbReference>
<dbReference type="Pfam" id="PF01636">
    <property type="entry name" value="APH"/>
    <property type="match status" value="1"/>
</dbReference>
<gene>
    <name evidence="2" type="ORF">FNH06_16805</name>
</gene>
<feature type="domain" description="Aminoglycoside phosphotransferase" evidence="1">
    <location>
        <begin position="15"/>
        <end position="212"/>
    </location>
</feature>
<accession>A0A558AB78</accession>
<dbReference type="CDD" id="cd05154">
    <property type="entry name" value="ACAD10_11_N-like"/>
    <property type="match status" value="1"/>
</dbReference>
<dbReference type="InterPro" id="IPR011009">
    <property type="entry name" value="Kinase-like_dom_sf"/>
</dbReference>
<reference evidence="2 3" key="1">
    <citation type="submission" date="2019-07" db="EMBL/GenBank/DDBJ databases">
        <title>New species of Amycolatopsis and Streptomyces.</title>
        <authorList>
            <person name="Duangmal K."/>
            <person name="Teo W.F.A."/>
            <person name="Lipun K."/>
        </authorList>
    </citation>
    <scope>NUCLEOTIDE SEQUENCE [LARGE SCALE GENOMIC DNA]</scope>
    <source>
        <strain evidence="2 3">JCM 30562</strain>
    </source>
</reference>
<proteinExistence type="predicted"/>